<feature type="binding site" evidence="7">
    <location>
        <position position="135"/>
    </location>
    <ligand>
        <name>glycerol</name>
        <dbReference type="ChEBI" id="CHEBI:17754"/>
    </ligand>
</feature>
<feature type="binding site" evidence="7">
    <location>
        <position position="14"/>
    </location>
    <ligand>
        <name>ATP</name>
        <dbReference type="ChEBI" id="CHEBI:30616"/>
    </ligand>
</feature>
<accession>A0ABQ4LVE1</accession>
<feature type="binding site" evidence="7">
    <location>
        <position position="13"/>
    </location>
    <ligand>
        <name>ATP</name>
        <dbReference type="ChEBI" id="CHEBI:30616"/>
    </ligand>
</feature>
<feature type="binding site" evidence="7">
    <location>
        <position position="411"/>
    </location>
    <ligand>
        <name>ADP</name>
        <dbReference type="ChEBI" id="CHEBI:456216"/>
    </ligand>
</feature>
<feature type="domain" description="Carbohydrate kinase FGGY C-terminal" evidence="10">
    <location>
        <begin position="262"/>
        <end position="450"/>
    </location>
</feature>
<evidence type="ECO:0000256" key="4">
    <source>
        <dbReference type="ARBA" id="ARBA00022777"/>
    </source>
</evidence>
<proteinExistence type="inferred from homology"/>
<feature type="binding site" evidence="7">
    <location>
        <position position="83"/>
    </location>
    <ligand>
        <name>glycerol</name>
        <dbReference type="ChEBI" id="CHEBI:17754"/>
    </ligand>
</feature>
<keyword evidence="7" id="KW-0597">Phosphoprotein</keyword>
<feature type="modified residue" description="Phosphohistidine; by HPr" evidence="7">
    <location>
        <position position="231"/>
    </location>
</feature>
<evidence type="ECO:0000256" key="5">
    <source>
        <dbReference type="ARBA" id="ARBA00022798"/>
    </source>
</evidence>
<feature type="binding site" evidence="7">
    <location>
        <position position="267"/>
    </location>
    <ligand>
        <name>ATP</name>
        <dbReference type="ChEBI" id="CHEBI:30616"/>
    </ligand>
</feature>
<dbReference type="InterPro" id="IPR043129">
    <property type="entry name" value="ATPase_NBD"/>
</dbReference>
<evidence type="ECO:0000256" key="6">
    <source>
        <dbReference type="ARBA" id="ARBA00022840"/>
    </source>
</evidence>
<evidence type="ECO:0000256" key="7">
    <source>
        <dbReference type="HAMAP-Rule" id="MF_00186"/>
    </source>
</evidence>
<dbReference type="PIRSF" id="PIRSF000538">
    <property type="entry name" value="GlpK"/>
    <property type="match status" value="1"/>
</dbReference>
<keyword evidence="6 7" id="KW-0067">ATP-binding</keyword>
<feature type="binding site" evidence="7">
    <location>
        <position position="13"/>
    </location>
    <ligand>
        <name>sn-glycerol 3-phosphate</name>
        <dbReference type="ChEBI" id="CHEBI:57597"/>
    </ligand>
</feature>
<dbReference type="Pfam" id="PF00370">
    <property type="entry name" value="FGGY_N"/>
    <property type="match status" value="1"/>
</dbReference>
<dbReference type="GO" id="GO:0016301">
    <property type="term" value="F:kinase activity"/>
    <property type="evidence" value="ECO:0007669"/>
    <property type="project" value="UniProtKB-KW"/>
</dbReference>
<feature type="binding site" evidence="7">
    <location>
        <position position="411"/>
    </location>
    <ligand>
        <name>ATP</name>
        <dbReference type="ChEBI" id="CHEBI:30616"/>
    </ligand>
</feature>
<keyword evidence="2 7" id="KW-0808">Transferase</keyword>
<evidence type="ECO:0000259" key="10">
    <source>
        <dbReference type="Pfam" id="PF02782"/>
    </source>
</evidence>
<comment type="caution">
    <text evidence="11">The sequence shown here is derived from an EMBL/GenBank/DDBJ whole genome shotgun (WGS) entry which is preliminary data.</text>
</comment>
<dbReference type="EC" id="2.7.1.30" evidence="7"/>
<gene>
    <name evidence="11" type="primary">glpK_1</name>
    <name evidence="7" type="synonym">glpK</name>
    <name evidence="11" type="ORF">J21TS3_15420</name>
</gene>
<dbReference type="PROSITE" id="PS00933">
    <property type="entry name" value="FGGY_KINASES_1"/>
    <property type="match status" value="1"/>
</dbReference>
<feature type="binding site" evidence="7">
    <location>
        <position position="15"/>
    </location>
    <ligand>
        <name>ATP</name>
        <dbReference type="ChEBI" id="CHEBI:30616"/>
    </ligand>
</feature>
<dbReference type="PROSITE" id="PS00445">
    <property type="entry name" value="FGGY_KINASES_2"/>
    <property type="match status" value="1"/>
</dbReference>
<feature type="binding site" evidence="7">
    <location>
        <position position="310"/>
    </location>
    <ligand>
        <name>ATP</name>
        <dbReference type="ChEBI" id="CHEBI:30616"/>
    </ligand>
</feature>
<keyword evidence="5 7" id="KW-0319">Glycerol metabolism</keyword>
<dbReference type="CDD" id="cd07786">
    <property type="entry name" value="FGGY_EcGK_like"/>
    <property type="match status" value="1"/>
</dbReference>
<evidence type="ECO:0000259" key="9">
    <source>
        <dbReference type="Pfam" id="PF00370"/>
    </source>
</evidence>
<feature type="binding site" evidence="7">
    <location>
        <position position="84"/>
    </location>
    <ligand>
        <name>glycerol</name>
        <dbReference type="ChEBI" id="CHEBI:17754"/>
    </ligand>
</feature>
<dbReference type="NCBIfam" id="TIGR01311">
    <property type="entry name" value="glycerol_kin"/>
    <property type="match status" value="1"/>
</dbReference>
<name>A0ABQ4LVE1_9BACL</name>
<dbReference type="NCBIfam" id="NF000756">
    <property type="entry name" value="PRK00047.1"/>
    <property type="match status" value="1"/>
</dbReference>
<comment type="pathway">
    <text evidence="7">Polyol metabolism; glycerol degradation via glycerol kinase pathway; sn-glycerol 3-phosphate from glycerol: step 1/1.</text>
</comment>
<dbReference type="InterPro" id="IPR005999">
    <property type="entry name" value="Glycerol_kin"/>
</dbReference>
<keyword evidence="4 7" id="KW-0418">Kinase</keyword>
<feature type="binding site" evidence="7">
    <location>
        <position position="17"/>
    </location>
    <ligand>
        <name>ADP</name>
        <dbReference type="ChEBI" id="CHEBI:456216"/>
    </ligand>
</feature>
<feature type="binding site" evidence="7">
    <location>
        <position position="415"/>
    </location>
    <ligand>
        <name>ADP</name>
        <dbReference type="ChEBI" id="CHEBI:456216"/>
    </ligand>
</feature>
<evidence type="ECO:0000256" key="8">
    <source>
        <dbReference type="RuleBase" id="RU003733"/>
    </source>
</evidence>
<comment type="activity regulation">
    <text evidence="7">Activated by phosphorylation and inhibited by fructose 1,6-bisphosphate (FBP).</text>
</comment>
<feature type="binding site" evidence="7">
    <location>
        <position position="310"/>
    </location>
    <ligand>
        <name>ADP</name>
        <dbReference type="ChEBI" id="CHEBI:456216"/>
    </ligand>
</feature>
<evidence type="ECO:0000256" key="1">
    <source>
        <dbReference type="ARBA" id="ARBA00009156"/>
    </source>
</evidence>
<comment type="function">
    <text evidence="7">Key enzyme in the regulation of glycerol uptake and metabolism. Catalyzes the phosphorylation of glycerol to yield sn-glycerol 3-phosphate.</text>
</comment>
<feature type="binding site" evidence="7">
    <location>
        <position position="84"/>
    </location>
    <ligand>
        <name>sn-glycerol 3-phosphate</name>
        <dbReference type="ChEBI" id="CHEBI:57597"/>
    </ligand>
</feature>
<evidence type="ECO:0000313" key="12">
    <source>
        <dbReference type="Proteomes" id="UP000680638"/>
    </source>
</evidence>
<dbReference type="Gene3D" id="3.30.420.40">
    <property type="match status" value="2"/>
</dbReference>
<keyword evidence="3 7" id="KW-0547">Nucleotide-binding</keyword>
<feature type="binding site" evidence="7">
    <location>
        <position position="246"/>
    </location>
    <ligand>
        <name>glycerol</name>
        <dbReference type="ChEBI" id="CHEBI:17754"/>
    </ligand>
</feature>
<dbReference type="Proteomes" id="UP000680638">
    <property type="component" value="Unassembled WGS sequence"/>
</dbReference>
<dbReference type="InterPro" id="IPR018485">
    <property type="entry name" value="FGGY_C"/>
</dbReference>
<dbReference type="HAMAP" id="MF_00186">
    <property type="entry name" value="Glycerol_kin"/>
    <property type="match status" value="1"/>
</dbReference>
<dbReference type="PANTHER" id="PTHR10196:SF69">
    <property type="entry name" value="GLYCEROL KINASE"/>
    <property type="match status" value="1"/>
</dbReference>
<dbReference type="SUPFAM" id="SSF53067">
    <property type="entry name" value="Actin-like ATPase domain"/>
    <property type="match status" value="2"/>
</dbReference>
<dbReference type="InterPro" id="IPR000577">
    <property type="entry name" value="Carb_kinase_FGGY"/>
</dbReference>
<comment type="subunit">
    <text evidence="7">Homotetramer and homodimer (in equilibrium).</text>
</comment>
<protein>
    <recommendedName>
        <fullName evidence="7">Glycerol kinase</fullName>
        <ecNumber evidence="7">2.7.1.30</ecNumber>
    </recommendedName>
    <alternativeName>
        <fullName evidence="7">ATP:glycerol 3-phosphotransferase</fullName>
    </alternativeName>
    <alternativeName>
        <fullName evidence="7">Glycerokinase</fullName>
        <shortName evidence="7">GK</shortName>
    </alternativeName>
</protein>
<feature type="binding site" evidence="7">
    <location>
        <position position="245"/>
    </location>
    <ligand>
        <name>glycerol</name>
        <dbReference type="ChEBI" id="CHEBI:17754"/>
    </ligand>
</feature>
<feature type="binding site" evidence="7">
    <location>
        <position position="245"/>
    </location>
    <ligand>
        <name>sn-glycerol 3-phosphate</name>
        <dbReference type="ChEBI" id="CHEBI:57597"/>
    </ligand>
</feature>
<dbReference type="PANTHER" id="PTHR10196">
    <property type="entry name" value="SUGAR KINASE"/>
    <property type="match status" value="1"/>
</dbReference>
<comment type="similarity">
    <text evidence="1 7 8">Belongs to the FGGY kinase family.</text>
</comment>
<sequence>MPQTYIMALDQGTTSSRAIIFDKNGQVVSSAQQEIKQYFPEPGWVEHDANEIWVSVLAVIAGSLSMAGIGPEQIEAIGITNQRETAVVWDRNTGRPIHRAIVWQSRQSADICEDLKGRGYEELFRQKTGLVIDAYFSGTKIKWLLDHVEGAREKAEKGELLFGTIDSWLVWKLTGGKAHVTDYSNASRTLLYNIHELAWDDQLLQILDIPKAMLPEVRSSSEVYGSTVEPHFFGRQVPIAGIAGDQQAALFGQACFEKGMAKNTYGTGCFMLMNTGHEAVDSKHGLLTTIAWGIVGRIEYALEGSVFVAGSALQWLRDSLRMLKTAADSEQYAARVPSTEGVYVVPAFVGMGTPYWDGDMRGAVFGLTRGTTKEHFVRATLESLAYQSKDVLDVMAVDSGLKLTSLRVDGGAVRNEFLMQFQSDLLDTEVERPIVNETTALGAAYLAGLAVGYWKDKDEIKGSWRLDRSFKPAMPDDERRRLYEGWQKAVRAAMAYK</sequence>
<dbReference type="InterPro" id="IPR018483">
    <property type="entry name" value="Carb_kinase_FGGY_CS"/>
</dbReference>
<dbReference type="EMBL" id="BORW01000005">
    <property type="protein sequence ID" value="GIO66721.1"/>
    <property type="molecule type" value="Genomic_DNA"/>
</dbReference>
<feature type="domain" description="Carbohydrate kinase FGGY N-terminal" evidence="9">
    <location>
        <begin position="5"/>
        <end position="252"/>
    </location>
</feature>
<evidence type="ECO:0000313" key="11">
    <source>
        <dbReference type="EMBL" id="GIO66721.1"/>
    </source>
</evidence>
<feature type="binding site" evidence="7">
    <location>
        <position position="13"/>
    </location>
    <ligand>
        <name>ADP</name>
        <dbReference type="ChEBI" id="CHEBI:456216"/>
    </ligand>
</feature>
<feature type="binding site" evidence="7">
    <location>
        <position position="267"/>
    </location>
    <ligand>
        <name>ADP</name>
        <dbReference type="ChEBI" id="CHEBI:456216"/>
    </ligand>
</feature>
<comment type="catalytic activity">
    <reaction evidence="7">
        <text>glycerol + ATP = sn-glycerol 3-phosphate + ADP + H(+)</text>
        <dbReference type="Rhea" id="RHEA:21644"/>
        <dbReference type="ChEBI" id="CHEBI:15378"/>
        <dbReference type="ChEBI" id="CHEBI:17754"/>
        <dbReference type="ChEBI" id="CHEBI:30616"/>
        <dbReference type="ChEBI" id="CHEBI:57597"/>
        <dbReference type="ChEBI" id="CHEBI:456216"/>
        <dbReference type="EC" id="2.7.1.30"/>
    </reaction>
</comment>
<feature type="binding site" evidence="7">
    <location>
        <position position="314"/>
    </location>
    <ligand>
        <name>ATP</name>
        <dbReference type="ChEBI" id="CHEBI:30616"/>
    </ligand>
</feature>
<evidence type="ECO:0000256" key="3">
    <source>
        <dbReference type="ARBA" id="ARBA00022741"/>
    </source>
</evidence>
<feature type="binding site" evidence="7">
    <location>
        <position position="135"/>
    </location>
    <ligand>
        <name>sn-glycerol 3-phosphate</name>
        <dbReference type="ChEBI" id="CHEBI:57597"/>
    </ligand>
</feature>
<dbReference type="InterPro" id="IPR018484">
    <property type="entry name" value="FGGY_N"/>
</dbReference>
<evidence type="ECO:0000256" key="2">
    <source>
        <dbReference type="ARBA" id="ARBA00022679"/>
    </source>
</evidence>
<feature type="binding site" evidence="7">
    <location>
        <position position="83"/>
    </location>
    <ligand>
        <name>sn-glycerol 3-phosphate</name>
        <dbReference type="ChEBI" id="CHEBI:57597"/>
    </ligand>
</feature>
<dbReference type="Pfam" id="PF02782">
    <property type="entry name" value="FGGY_C"/>
    <property type="match status" value="1"/>
</dbReference>
<comment type="PTM">
    <text evidence="7">The phosphoenolpyruvate-dependent sugar phosphotransferase system (PTS), including enzyme I, and histidine-containing protein (HPr) are required for the phosphorylation, which leads to the activation of the enzyme.</text>
</comment>
<organism evidence="11 12">
    <name type="scientific">Paenibacillus cookii</name>
    <dbReference type="NCBI Taxonomy" id="157839"/>
    <lineage>
        <taxon>Bacteria</taxon>
        <taxon>Bacillati</taxon>
        <taxon>Bacillota</taxon>
        <taxon>Bacilli</taxon>
        <taxon>Bacillales</taxon>
        <taxon>Paenibacillaceae</taxon>
        <taxon>Paenibacillus</taxon>
    </lineage>
</organism>
<reference evidence="11 12" key="1">
    <citation type="submission" date="2021-03" db="EMBL/GenBank/DDBJ databases">
        <title>Antimicrobial resistance genes in bacteria isolated from Japanese honey, and their potential for conferring macrolide and lincosamide resistance in the American foulbrood pathogen Paenibacillus larvae.</title>
        <authorList>
            <person name="Okamoto M."/>
            <person name="Kumagai M."/>
            <person name="Kanamori H."/>
            <person name="Takamatsu D."/>
        </authorList>
    </citation>
    <scope>NUCLEOTIDE SEQUENCE [LARGE SCALE GENOMIC DNA]</scope>
    <source>
        <strain evidence="11 12">J21TS3</strain>
    </source>
</reference>
<keyword evidence="12" id="KW-1185">Reference proteome</keyword>